<keyword evidence="5" id="KW-0456">Lyase</keyword>
<comment type="similarity">
    <text evidence="1">Belongs to the cytochrome P450 family.</text>
</comment>
<evidence type="ECO:0000256" key="3">
    <source>
        <dbReference type="ARBA" id="ARBA00022723"/>
    </source>
</evidence>
<evidence type="ECO:0000313" key="7">
    <source>
        <dbReference type="EMBL" id="KAK4258703.1"/>
    </source>
</evidence>
<dbReference type="InterPro" id="IPR036396">
    <property type="entry name" value="Cyt_P450_sf"/>
</dbReference>
<evidence type="ECO:0000256" key="2">
    <source>
        <dbReference type="ARBA" id="ARBA00022617"/>
    </source>
</evidence>
<comment type="caution">
    <text evidence="7">The sequence shown here is derived from an EMBL/GenBank/DDBJ whole genome shotgun (WGS) entry which is preliminary data.</text>
</comment>
<dbReference type="AlphaFoldDB" id="A0AAE1IYG2"/>
<dbReference type="PRINTS" id="PR00465">
    <property type="entry name" value="EP450IV"/>
</dbReference>
<dbReference type="InterPro" id="IPR001128">
    <property type="entry name" value="Cyt_P450"/>
</dbReference>
<keyword evidence="2 6" id="KW-0349">Heme</keyword>
<dbReference type="Gene3D" id="1.10.630.10">
    <property type="entry name" value="Cytochrome P450"/>
    <property type="match status" value="1"/>
</dbReference>
<evidence type="ECO:0000313" key="8">
    <source>
        <dbReference type="Proteomes" id="UP001293593"/>
    </source>
</evidence>
<dbReference type="EMBL" id="JAWXYG010000011">
    <property type="protein sequence ID" value="KAK4258703.1"/>
    <property type="molecule type" value="Genomic_DNA"/>
</dbReference>
<dbReference type="GO" id="GO:0004497">
    <property type="term" value="F:monooxygenase activity"/>
    <property type="evidence" value="ECO:0007669"/>
    <property type="project" value="InterPro"/>
</dbReference>
<organism evidence="7 8">
    <name type="scientific">Acacia crassicarpa</name>
    <name type="common">northern wattle</name>
    <dbReference type="NCBI Taxonomy" id="499986"/>
    <lineage>
        <taxon>Eukaryota</taxon>
        <taxon>Viridiplantae</taxon>
        <taxon>Streptophyta</taxon>
        <taxon>Embryophyta</taxon>
        <taxon>Tracheophyta</taxon>
        <taxon>Spermatophyta</taxon>
        <taxon>Magnoliopsida</taxon>
        <taxon>eudicotyledons</taxon>
        <taxon>Gunneridae</taxon>
        <taxon>Pentapetalae</taxon>
        <taxon>rosids</taxon>
        <taxon>fabids</taxon>
        <taxon>Fabales</taxon>
        <taxon>Fabaceae</taxon>
        <taxon>Caesalpinioideae</taxon>
        <taxon>mimosoid clade</taxon>
        <taxon>Acacieae</taxon>
        <taxon>Acacia</taxon>
    </lineage>
</organism>
<keyword evidence="8" id="KW-1185">Reference proteome</keyword>
<protein>
    <recommendedName>
        <fullName evidence="9">Allene oxide synthase</fullName>
    </recommendedName>
</protein>
<evidence type="ECO:0000256" key="6">
    <source>
        <dbReference type="PIRSR" id="PIRSR602403-1"/>
    </source>
</evidence>
<evidence type="ECO:0000256" key="5">
    <source>
        <dbReference type="ARBA" id="ARBA00023239"/>
    </source>
</evidence>
<keyword evidence="4 6" id="KW-0408">Iron</keyword>
<dbReference type="GO" id="GO:0016705">
    <property type="term" value="F:oxidoreductase activity, acting on paired donors, with incorporation or reduction of molecular oxygen"/>
    <property type="evidence" value="ECO:0007669"/>
    <property type="project" value="InterPro"/>
</dbReference>
<dbReference type="Proteomes" id="UP001293593">
    <property type="component" value="Unassembled WGS sequence"/>
</dbReference>
<dbReference type="InterPro" id="IPR002403">
    <property type="entry name" value="Cyt_P450_E_grp-IV"/>
</dbReference>
<comment type="cofactor">
    <cofactor evidence="6">
        <name>heme</name>
        <dbReference type="ChEBI" id="CHEBI:30413"/>
    </cofactor>
</comment>
<proteinExistence type="inferred from homology"/>
<keyword evidence="3 6" id="KW-0479">Metal-binding</keyword>
<evidence type="ECO:0008006" key="9">
    <source>
        <dbReference type="Google" id="ProtNLM"/>
    </source>
</evidence>
<dbReference type="CDD" id="cd11071">
    <property type="entry name" value="CYP74"/>
    <property type="match status" value="1"/>
</dbReference>
<dbReference type="GO" id="GO:0005506">
    <property type="term" value="F:iron ion binding"/>
    <property type="evidence" value="ECO:0007669"/>
    <property type="project" value="InterPro"/>
</dbReference>
<evidence type="ECO:0000256" key="1">
    <source>
        <dbReference type="ARBA" id="ARBA00010617"/>
    </source>
</evidence>
<dbReference type="SUPFAM" id="SSF48264">
    <property type="entry name" value="Cytochrome P450"/>
    <property type="match status" value="1"/>
</dbReference>
<dbReference type="GO" id="GO:0016125">
    <property type="term" value="P:sterol metabolic process"/>
    <property type="evidence" value="ECO:0007669"/>
    <property type="project" value="TreeGrafter"/>
</dbReference>
<accession>A0AAE1IYG2</accession>
<gene>
    <name evidence="7" type="ORF">QN277_005124</name>
</gene>
<sequence>MSSSTSDNSKLPIRTIPGGYGLPLFGAIADRFDFFYNQGREKFFSSRIQKYNSTVFRTNMPPGPFNASDPRVVAVLDAASFSVLFDTSKVEKRDVFTGTYMPSTDFTGGYRVCPYLDPSEQKHQQIKSFLFSLLSSRHGQVIPLLRSHLSELFQKLEDKVAGKGQAQFNSISDNELFNFIFRYYCGKDPTQTNLGSCGSRLFDLWVYPQLLPVGSAGLPWYFFPINVVEDFLLHTVPFPAWSLKWDHHKLFKAISSSAKEALDQAPSFGLTKEEATNNILFVLGFNSYGGLKIVVPTLMKWVGLAGEPLHTRLAQEIRTVVHQEGGVTYNALEKMPLAKSVVWETLRIEPPVPYQYGKAKQDMIIESHVEAFEVKKGEMIFGFQPIATKDPKVFEDAEKFVGDRFVGDDGERLLKYVYWSNGRETEDPSPENKQCPGKNLVVLILRVILVELFLRYDTFEVEIGTPTIGPTVTVKSFTKATTLS</sequence>
<dbReference type="GO" id="GO:0020037">
    <property type="term" value="F:heme binding"/>
    <property type="evidence" value="ECO:0007669"/>
    <property type="project" value="InterPro"/>
</dbReference>
<feature type="binding site" description="axial binding residue" evidence="6">
    <location>
        <position position="435"/>
    </location>
    <ligand>
        <name>heme</name>
        <dbReference type="ChEBI" id="CHEBI:30413"/>
    </ligand>
    <ligandPart>
        <name>Fe</name>
        <dbReference type="ChEBI" id="CHEBI:18248"/>
    </ligandPart>
</feature>
<reference evidence="7" key="1">
    <citation type="submission" date="2023-10" db="EMBL/GenBank/DDBJ databases">
        <title>Chromosome-level genome of the transformable northern wattle, Acacia crassicarpa.</title>
        <authorList>
            <person name="Massaro I."/>
            <person name="Sinha N.R."/>
            <person name="Poethig S."/>
            <person name="Leichty A.R."/>
        </authorList>
    </citation>
    <scope>NUCLEOTIDE SEQUENCE</scope>
    <source>
        <strain evidence="7">Acra3RX</strain>
        <tissue evidence="7">Leaf</tissue>
    </source>
</reference>
<dbReference type="PANTHER" id="PTHR24286">
    <property type="entry name" value="CYTOCHROME P450 26"/>
    <property type="match status" value="1"/>
</dbReference>
<name>A0AAE1IYG2_9FABA</name>
<dbReference type="FunFam" id="1.10.630.10:FF:000024">
    <property type="entry name" value="Allene oxide synthase, chloroplastic"/>
    <property type="match status" value="1"/>
</dbReference>
<dbReference type="Pfam" id="PF00067">
    <property type="entry name" value="p450"/>
    <property type="match status" value="1"/>
</dbReference>
<dbReference type="GO" id="GO:0016829">
    <property type="term" value="F:lyase activity"/>
    <property type="evidence" value="ECO:0007669"/>
    <property type="project" value="UniProtKB-KW"/>
</dbReference>
<dbReference type="PANTHER" id="PTHR24286:SF302">
    <property type="entry name" value="ALLENE OXIDE SYNTHASE 2"/>
    <property type="match status" value="1"/>
</dbReference>
<evidence type="ECO:0000256" key="4">
    <source>
        <dbReference type="ARBA" id="ARBA00023004"/>
    </source>
</evidence>
<dbReference type="GO" id="GO:0006631">
    <property type="term" value="P:fatty acid metabolic process"/>
    <property type="evidence" value="ECO:0007669"/>
    <property type="project" value="UniProtKB-ARBA"/>
</dbReference>